<dbReference type="SUPFAM" id="SSF81342">
    <property type="entry name" value="Transmembrane di-heme cytochromes"/>
    <property type="match status" value="1"/>
</dbReference>
<name>T0YSF6_9ZZZZ</name>
<dbReference type="AlphaFoldDB" id="T0YSF6"/>
<feature type="transmembrane region" description="Helical" evidence="1">
    <location>
        <begin position="263"/>
        <end position="285"/>
    </location>
</feature>
<dbReference type="PANTHER" id="PTHR19271">
    <property type="entry name" value="CYTOCHROME B"/>
    <property type="match status" value="1"/>
</dbReference>
<reference evidence="3" key="1">
    <citation type="submission" date="2013-08" db="EMBL/GenBank/DDBJ databases">
        <authorList>
            <person name="Mendez C."/>
            <person name="Richter M."/>
            <person name="Ferrer M."/>
            <person name="Sanchez J."/>
        </authorList>
    </citation>
    <scope>NUCLEOTIDE SEQUENCE</scope>
</reference>
<protein>
    <submittedName>
        <fullName evidence="3">Cytochrome b/b6 domain-containing protein</fullName>
    </submittedName>
</protein>
<dbReference type="EMBL" id="AUZY01011396">
    <property type="protein sequence ID" value="EQD34767.1"/>
    <property type="molecule type" value="Genomic_DNA"/>
</dbReference>
<organism evidence="3">
    <name type="scientific">mine drainage metagenome</name>
    <dbReference type="NCBI Taxonomy" id="410659"/>
    <lineage>
        <taxon>unclassified sequences</taxon>
        <taxon>metagenomes</taxon>
        <taxon>ecological metagenomes</taxon>
    </lineage>
</organism>
<feature type="transmembrane region" description="Helical" evidence="1">
    <location>
        <begin position="206"/>
        <end position="226"/>
    </location>
</feature>
<accession>T0YSF6</accession>
<feature type="domain" description="Cytochrome b/b6 N-terminal region profile" evidence="2">
    <location>
        <begin position="3"/>
        <end position="238"/>
    </location>
</feature>
<evidence type="ECO:0000313" key="3">
    <source>
        <dbReference type="EMBL" id="EQD34767.1"/>
    </source>
</evidence>
<keyword evidence="1" id="KW-0812">Transmembrane</keyword>
<comment type="caution">
    <text evidence="3">The sequence shown here is derived from an EMBL/GenBank/DDBJ whole genome shotgun (WGS) entry which is preliminary data.</text>
</comment>
<dbReference type="GO" id="GO:0022904">
    <property type="term" value="P:respiratory electron transport chain"/>
    <property type="evidence" value="ECO:0007669"/>
    <property type="project" value="InterPro"/>
</dbReference>
<evidence type="ECO:0000256" key="1">
    <source>
        <dbReference type="SAM" id="Phobius"/>
    </source>
</evidence>
<feature type="transmembrane region" description="Helical" evidence="1">
    <location>
        <begin position="41"/>
        <end position="65"/>
    </location>
</feature>
<feature type="transmembrane region" description="Helical" evidence="1">
    <location>
        <begin position="174"/>
        <end position="194"/>
    </location>
</feature>
<evidence type="ECO:0000259" key="2">
    <source>
        <dbReference type="PROSITE" id="PS51002"/>
    </source>
</evidence>
<gene>
    <name evidence="3" type="ORF">B1B_17068</name>
</gene>
<reference evidence="3" key="2">
    <citation type="journal article" date="2014" name="ISME J.">
        <title>Microbial stratification in low pH oxic and suboxic macroscopic growths along an acid mine drainage.</title>
        <authorList>
            <person name="Mendez-Garcia C."/>
            <person name="Mesa V."/>
            <person name="Sprenger R.R."/>
            <person name="Richter M."/>
            <person name="Diez M.S."/>
            <person name="Solano J."/>
            <person name="Bargiela R."/>
            <person name="Golyshina O.V."/>
            <person name="Manteca A."/>
            <person name="Ramos J.L."/>
            <person name="Gallego J.R."/>
            <person name="Llorente I."/>
            <person name="Martins Dos Santos V.A."/>
            <person name="Jensen O.N."/>
            <person name="Pelaez A.I."/>
            <person name="Sanchez J."/>
            <person name="Ferrer M."/>
        </authorList>
    </citation>
    <scope>NUCLEOTIDE SEQUENCE</scope>
</reference>
<proteinExistence type="predicted"/>
<dbReference type="InterPro" id="IPR027387">
    <property type="entry name" value="Cytb/b6-like_sf"/>
</dbReference>
<feature type="transmembrane region" description="Helical" evidence="1">
    <location>
        <begin position="109"/>
        <end position="130"/>
    </location>
</feature>
<dbReference type="GO" id="GO:0009055">
    <property type="term" value="F:electron transfer activity"/>
    <property type="evidence" value="ECO:0007669"/>
    <property type="project" value="InterPro"/>
</dbReference>
<dbReference type="InterPro" id="IPR016174">
    <property type="entry name" value="Di-haem_cyt_TM"/>
</dbReference>
<dbReference type="GO" id="GO:0016020">
    <property type="term" value="C:membrane"/>
    <property type="evidence" value="ECO:0007669"/>
    <property type="project" value="InterPro"/>
</dbReference>
<dbReference type="Gene3D" id="1.20.810.10">
    <property type="entry name" value="Cytochrome Bc1 Complex, Chain C"/>
    <property type="match status" value="1"/>
</dbReference>
<dbReference type="Pfam" id="PF13631">
    <property type="entry name" value="Cytochrom_B_N_2"/>
    <property type="match status" value="1"/>
</dbReference>
<feature type="non-terminal residue" evidence="3">
    <location>
        <position position="302"/>
    </location>
</feature>
<dbReference type="GO" id="GO:0016491">
    <property type="term" value="F:oxidoreductase activity"/>
    <property type="evidence" value="ECO:0007669"/>
    <property type="project" value="InterPro"/>
</dbReference>
<feature type="transmembrane region" description="Helical" evidence="1">
    <location>
        <begin position="72"/>
        <end position="97"/>
    </location>
</feature>
<dbReference type="PROSITE" id="PS51002">
    <property type="entry name" value="CYTB_NTER"/>
    <property type="match status" value="1"/>
</dbReference>
<dbReference type="InterPro" id="IPR005797">
    <property type="entry name" value="Cyt_b/b6_N"/>
</dbReference>
<dbReference type="PANTHER" id="PTHR19271:SF16">
    <property type="entry name" value="CYTOCHROME B"/>
    <property type="match status" value="1"/>
</dbReference>
<keyword evidence="1" id="KW-0472">Membrane</keyword>
<sequence length="302" mass="33624">MSFSDWYNRSLNQIWGFVEDRTAMKRWALRPQPEFTFKPSYWTGAFVAVALVYQIISGALLLLYYQPSTSSTLVACGQTVGTASTAPAAWCSTYYIIHSVPMGELLLSSHLYGAYAMIFLLFLHFFRGYYVGVYKSPREFSWMVGTLLMVVTLGMGFTGYLLPYTQLAYNATNVGVVLALRLPTVGPLLGPLILSDGTSQGLLSRMFDAHVILLPLALAGLFYAHLSLFESHGIAPPATSDPLQRRRFTDKEEKEHVPFIPHIFFYTLKWGLLYLGVLFGIAALWPWSLPTYVGNTAAAAVV</sequence>
<feature type="transmembrane region" description="Helical" evidence="1">
    <location>
        <begin position="142"/>
        <end position="162"/>
    </location>
</feature>
<keyword evidence="1" id="KW-1133">Transmembrane helix</keyword>